<feature type="compositionally biased region" description="Low complexity" evidence="1">
    <location>
        <begin position="65"/>
        <end position="80"/>
    </location>
</feature>
<evidence type="ECO:0000313" key="2">
    <source>
        <dbReference type="EMBL" id="EOB14718.1"/>
    </source>
</evidence>
<feature type="region of interest" description="Disordered" evidence="1">
    <location>
        <begin position="65"/>
        <end position="136"/>
    </location>
</feature>
<evidence type="ECO:0000313" key="3">
    <source>
        <dbReference type="Proteomes" id="UP000016927"/>
    </source>
</evidence>
<reference evidence="2 3" key="1">
    <citation type="journal article" date="2013" name="BMC Genomics">
        <title>Comparative genomics of parasitic silkworm microsporidia reveal an association between genome expansion and host adaptation.</title>
        <authorList>
            <person name="Pan G."/>
            <person name="Xu J."/>
            <person name="Li T."/>
            <person name="Xia Q."/>
            <person name="Liu S.L."/>
            <person name="Zhang G."/>
            <person name="Li S."/>
            <person name="Li C."/>
            <person name="Liu H."/>
            <person name="Yang L."/>
            <person name="Liu T."/>
            <person name="Zhang X."/>
            <person name="Wu Z."/>
            <person name="Fan W."/>
            <person name="Dang X."/>
            <person name="Xiang H."/>
            <person name="Tao M."/>
            <person name="Li Y."/>
            <person name="Hu J."/>
            <person name="Li Z."/>
            <person name="Lin L."/>
            <person name="Luo J."/>
            <person name="Geng L."/>
            <person name="Wang L."/>
            <person name="Long M."/>
            <person name="Wan Y."/>
            <person name="He N."/>
            <person name="Zhang Z."/>
            <person name="Lu C."/>
            <person name="Keeling P.J."/>
            <person name="Wang J."/>
            <person name="Xiang Z."/>
            <person name="Zhou Z."/>
        </authorList>
    </citation>
    <scope>NUCLEOTIDE SEQUENCE [LARGE SCALE GENOMIC DNA]</scope>
    <source>
        <strain evidence="3">CQ1 / CVCC 102059</strain>
    </source>
</reference>
<dbReference type="HOGENOM" id="CLU_1428384_0_0_1"/>
<feature type="compositionally biased region" description="Acidic residues" evidence="1">
    <location>
        <begin position="89"/>
        <end position="103"/>
    </location>
</feature>
<dbReference type="VEuPathDB" id="MicrosporidiaDB:NBO_16g0004"/>
<protein>
    <submittedName>
        <fullName evidence="2">Uncharacterized protein</fullName>
    </submittedName>
</protein>
<gene>
    <name evidence="2" type="ORF">NBO_16g0004</name>
</gene>
<evidence type="ECO:0000256" key="1">
    <source>
        <dbReference type="SAM" id="MobiDB-lite"/>
    </source>
</evidence>
<proteinExistence type="predicted"/>
<dbReference type="Proteomes" id="UP000016927">
    <property type="component" value="Unassembled WGS sequence"/>
</dbReference>
<feature type="compositionally biased region" description="Low complexity" evidence="1">
    <location>
        <begin position="116"/>
        <end position="130"/>
    </location>
</feature>
<keyword evidence="3" id="KW-1185">Reference proteome</keyword>
<organism evidence="2 3">
    <name type="scientific">Nosema bombycis (strain CQ1 / CVCC 102059)</name>
    <name type="common">Microsporidian parasite</name>
    <name type="synonym">Pebrine of silkworm</name>
    <dbReference type="NCBI Taxonomy" id="578461"/>
    <lineage>
        <taxon>Eukaryota</taxon>
        <taxon>Fungi</taxon>
        <taxon>Fungi incertae sedis</taxon>
        <taxon>Microsporidia</taxon>
        <taxon>Nosematidae</taxon>
        <taxon>Nosema</taxon>
    </lineage>
</organism>
<dbReference type="AlphaFoldDB" id="R0MPB8"/>
<sequence>MKISKFSIFVSIILTIRELDIELNRNNQLRCFHFRDSSQEEGSGLAILKAFLDKKFDEEYYSCEDSSATSSDDSNVNSSDDSSKTSSDDSSEGSSEDYSEISSEDSRENRSKDSSNSESSSEDSSSSSESSSEDGDRRLPILSCGGCEFDKYKLVCKHFCTLPKKKCDQVSETVEVLCIDDGVHVQETCS</sequence>
<dbReference type="EMBL" id="KB908924">
    <property type="protein sequence ID" value="EOB14718.1"/>
    <property type="molecule type" value="Genomic_DNA"/>
</dbReference>
<accession>R0MPB8</accession>
<feature type="compositionally biased region" description="Basic and acidic residues" evidence="1">
    <location>
        <begin position="104"/>
        <end position="115"/>
    </location>
</feature>
<name>R0MPB8_NOSB1</name>